<evidence type="ECO:0000313" key="2">
    <source>
        <dbReference type="EMBL" id="MED5050675.1"/>
    </source>
</evidence>
<reference evidence="2 3" key="1">
    <citation type="submission" date="2023-03" db="EMBL/GenBank/DDBJ databases">
        <title>Bacillus Genome Sequencing.</title>
        <authorList>
            <person name="Dunlap C."/>
        </authorList>
    </citation>
    <scope>NUCLEOTIDE SEQUENCE [LARGE SCALE GENOMIC DNA]</scope>
    <source>
        <strain evidence="2 3">NRS-38</strain>
    </source>
</reference>
<sequence>MLSAEAIVPYPGKPLKVGSRGKDVERVQRAVGVTPDGIFGQQTEAAVKAYQKRKGLMVDGIVGPKTWNMMF</sequence>
<dbReference type="Proteomes" id="UP001339962">
    <property type="component" value="Unassembled WGS sequence"/>
</dbReference>
<dbReference type="EMBL" id="JARTLI010000002">
    <property type="protein sequence ID" value="MED5050675.1"/>
    <property type="molecule type" value="Genomic_DNA"/>
</dbReference>
<accession>A0ABD5IQW2</accession>
<organism evidence="2 3">
    <name type="scientific">Anoxybacteroides rupiense</name>
    <dbReference type="NCBI Taxonomy" id="311460"/>
    <lineage>
        <taxon>Bacteria</taxon>
        <taxon>Bacillati</taxon>
        <taxon>Bacillota</taxon>
        <taxon>Bacilli</taxon>
        <taxon>Bacillales</taxon>
        <taxon>Anoxybacillaceae</taxon>
        <taxon>Anoxybacteroides</taxon>
    </lineage>
</organism>
<dbReference type="InterPro" id="IPR036365">
    <property type="entry name" value="PGBD-like_sf"/>
</dbReference>
<comment type="caution">
    <text evidence="2">The sequence shown here is derived from an EMBL/GenBank/DDBJ whole genome shotgun (WGS) entry which is preliminary data.</text>
</comment>
<name>A0ABD5IQW2_9BACL</name>
<evidence type="ECO:0000313" key="3">
    <source>
        <dbReference type="Proteomes" id="UP001339962"/>
    </source>
</evidence>
<dbReference type="Gene3D" id="1.10.101.10">
    <property type="entry name" value="PGBD-like superfamily/PGBD"/>
    <property type="match status" value="1"/>
</dbReference>
<dbReference type="RefSeq" id="WP_328216950.1">
    <property type="nucleotide sequence ID" value="NZ_JARTLI010000002.1"/>
</dbReference>
<protein>
    <submittedName>
        <fullName evidence="2">Peptidoglycan-binding domain-containing protein</fullName>
    </submittedName>
</protein>
<dbReference type="Pfam" id="PF01471">
    <property type="entry name" value="PG_binding_1"/>
    <property type="match status" value="1"/>
</dbReference>
<evidence type="ECO:0000259" key="1">
    <source>
        <dbReference type="Pfam" id="PF01471"/>
    </source>
</evidence>
<dbReference type="SUPFAM" id="SSF47090">
    <property type="entry name" value="PGBD-like"/>
    <property type="match status" value="1"/>
</dbReference>
<dbReference type="InterPro" id="IPR002477">
    <property type="entry name" value="Peptidoglycan-bd-like"/>
</dbReference>
<dbReference type="AlphaFoldDB" id="A0ABD5IQW2"/>
<feature type="domain" description="Peptidoglycan binding-like" evidence="1">
    <location>
        <begin position="34"/>
        <end position="70"/>
    </location>
</feature>
<gene>
    <name evidence="2" type="ORF">P9850_02165</name>
</gene>
<dbReference type="InterPro" id="IPR036366">
    <property type="entry name" value="PGBDSf"/>
</dbReference>
<proteinExistence type="predicted"/>